<dbReference type="EMBL" id="JACHJF010000043">
    <property type="protein sequence ID" value="MBB5123130.1"/>
    <property type="molecule type" value="Genomic_DNA"/>
</dbReference>
<comment type="caution">
    <text evidence="1">The sequence shown here is derived from an EMBL/GenBank/DDBJ whole genome shotgun (WGS) entry which is preliminary data.</text>
</comment>
<proteinExistence type="predicted"/>
<accession>A0A7W8BGX6</accession>
<sequence length="62" mass="6740">MSCACVNLGKDLYGWGTRSARGRKKTSGLAWTRNPGWYVCKGVRARKRSAPPEEGADVGKVV</sequence>
<evidence type="ECO:0000313" key="2">
    <source>
        <dbReference type="Proteomes" id="UP000528608"/>
    </source>
</evidence>
<gene>
    <name evidence="1" type="ORF">FHS36_006609</name>
</gene>
<organism evidence="1 2">
    <name type="scientific">Streptomyces eurocidicus</name>
    <name type="common">Streptoverticillium eurocidicus</name>
    <dbReference type="NCBI Taxonomy" id="66423"/>
    <lineage>
        <taxon>Bacteria</taxon>
        <taxon>Bacillati</taxon>
        <taxon>Actinomycetota</taxon>
        <taxon>Actinomycetes</taxon>
        <taxon>Kitasatosporales</taxon>
        <taxon>Streptomycetaceae</taxon>
        <taxon>Streptomyces</taxon>
    </lineage>
</organism>
<protein>
    <submittedName>
        <fullName evidence="1">Uncharacterized protein</fullName>
    </submittedName>
</protein>
<dbReference type="Proteomes" id="UP000528608">
    <property type="component" value="Unassembled WGS sequence"/>
</dbReference>
<reference evidence="1 2" key="1">
    <citation type="submission" date="2020-08" db="EMBL/GenBank/DDBJ databases">
        <title>Genomic Encyclopedia of Type Strains, Phase III (KMG-III): the genomes of soil and plant-associated and newly described type strains.</title>
        <authorList>
            <person name="Whitman W."/>
        </authorList>
    </citation>
    <scope>NUCLEOTIDE SEQUENCE [LARGE SCALE GENOMIC DNA]</scope>
    <source>
        <strain evidence="1 2">CECT 3259</strain>
    </source>
</reference>
<name>A0A7W8BGX6_STREU</name>
<dbReference type="AlphaFoldDB" id="A0A7W8BGX6"/>
<evidence type="ECO:0000313" key="1">
    <source>
        <dbReference type="EMBL" id="MBB5123130.1"/>
    </source>
</evidence>